<dbReference type="Proteomes" id="UP000316388">
    <property type="component" value="Unassembled WGS sequence"/>
</dbReference>
<dbReference type="AlphaFoldDB" id="A0A554XN88"/>
<sequence length="320" mass="33616">MATPAERPRLLGCDFTSAPSARKPIVHAVGRVVGQGDRGRRVVLDGLERFASLATWTAALERPGPWVGGFDLPFGLPRALVQALGWPTTWRACMAHYAGLSRSQIREIFAAYCAARPAGAKLAHRATDGPAGSSPSMKWVNPPVAYMLHAGVPRLLAAGVALPGLHEPPGGSDRVALEAYPGLLARSVLGPRSYKSDERARQTPERLIARKDLLHALEAGTAPLLAAAGLRLHLSPAQHEALVDDPRGDALDAVLCLVQAAWGCLQHEAGHPCWGLPPFDPLEGWIVTAGVTAGVSAPVRPADGAARTPGSRGVGRAAPR</sequence>
<accession>A0A554XN88</accession>
<organism evidence="2 3">
    <name type="scientific">Tepidimonas fonticaldi</name>
    <dbReference type="NCBI Taxonomy" id="1101373"/>
    <lineage>
        <taxon>Bacteria</taxon>
        <taxon>Pseudomonadati</taxon>
        <taxon>Pseudomonadota</taxon>
        <taxon>Betaproteobacteria</taxon>
        <taxon>Burkholderiales</taxon>
        <taxon>Tepidimonas</taxon>
    </lineage>
</organism>
<proteinExistence type="predicted"/>
<evidence type="ECO:0000313" key="2">
    <source>
        <dbReference type="EMBL" id="TSE37292.1"/>
    </source>
</evidence>
<protein>
    <recommendedName>
        <fullName evidence="4">DUF429 domain-containing protein</fullName>
    </recommendedName>
</protein>
<evidence type="ECO:0008006" key="4">
    <source>
        <dbReference type="Google" id="ProtNLM"/>
    </source>
</evidence>
<evidence type="ECO:0000313" key="3">
    <source>
        <dbReference type="Proteomes" id="UP000316388"/>
    </source>
</evidence>
<gene>
    <name evidence="2" type="ORF">Tfont_01200</name>
</gene>
<feature type="region of interest" description="Disordered" evidence="1">
    <location>
        <begin position="298"/>
        <end position="320"/>
    </location>
</feature>
<comment type="caution">
    <text evidence="2">The sequence shown here is derived from an EMBL/GenBank/DDBJ whole genome shotgun (WGS) entry which is preliminary data.</text>
</comment>
<name>A0A554XN88_9BURK</name>
<dbReference type="EMBL" id="VJOO01000008">
    <property type="protein sequence ID" value="TSE37292.1"/>
    <property type="molecule type" value="Genomic_DNA"/>
</dbReference>
<dbReference type="RefSeq" id="WP_143968789.1">
    <property type="nucleotide sequence ID" value="NZ_VJOO01000008.1"/>
</dbReference>
<reference evidence="2 3" key="1">
    <citation type="submission" date="2019-07" db="EMBL/GenBank/DDBJ databases">
        <title>Tepidimonas fonticaldi AT-A2 draft genome.</title>
        <authorList>
            <person name="Da Costa M.S."/>
            <person name="Froufe H.J.C."/>
            <person name="Egas C."/>
            <person name="Albuquerque L."/>
        </authorList>
    </citation>
    <scope>NUCLEOTIDE SEQUENCE [LARGE SCALE GENOMIC DNA]</scope>
    <source>
        <strain evidence="2 3">AT-A2</strain>
    </source>
</reference>
<evidence type="ECO:0000256" key="1">
    <source>
        <dbReference type="SAM" id="MobiDB-lite"/>
    </source>
</evidence>